<evidence type="ECO:0000313" key="3">
    <source>
        <dbReference type="Proteomes" id="UP000664815"/>
    </source>
</evidence>
<dbReference type="SUPFAM" id="SSF56436">
    <property type="entry name" value="C-type lectin-like"/>
    <property type="match status" value="1"/>
</dbReference>
<dbReference type="InterPro" id="IPR051043">
    <property type="entry name" value="Sulfatase_Mod_Factor_Kinase"/>
</dbReference>
<dbReference type="Proteomes" id="UP000664815">
    <property type="component" value="Unassembled WGS sequence"/>
</dbReference>
<gene>
    <name evidence="2" type="ORF">J0H45_10095</name>
</gene>
<dbReference type="PANTHER" id="PTHR23150">
    <property type="entry name" value="SULFATASE MODIFYING FACTOR 1, 2"/>
    <property type="match status" value="1"/>
</dbReference>
<sequence>EDARAYAAWAGKRLPHEWEWQYAAQGSDGRSYPWGNDWDASRVPQVNRGRRVLAPADVDAHPQGASPFGVEDLVGNVWQWTDEFVDEHTRAAILRGGSSYQPQTSHWYFPQAYRLDQHGKYLLMAPAKDRSGMLGFRCVVDAA</sequence>
<evidence type="ECO:0000313" key="2">
    <source>
        <dbReference type="EMBL" id="MBN8799691.1"/>
    </source>
</evidence>
<dbReference type="InterPro" id="IPR005532">
    <property type="entry name" value="SUMF_dom"/>
</dbReference>
<feature type="non-terminal residue" evidence="2">
    <location>
        <position position="1"/>
    </location>
</feature>
<dbReference type="GO" id="GO:0120147">
    <property type="term" value="F:formylglycine-generating oxidase activity"/>
    <property type="evidence" value="ECO:0007669"/>
    <property type="project" value="TreeGrafter"/>
</dbReference>
<name>A0A9D8Q1H5_9GAMM</name>
<dbReference type="InterPro" id="IPR016187">
    <property type="entry name" value="CTDL_fold"/>
</dbReference>
<dbReference type="PANTHER" id="PTHR23150:SF19">
    <property type="entry name" value="FORMYLGLYCINE-GENERATING ENZYME"/>
    <property type="match status" value="1"/>
</dbReference>
<dbReference type="EMBL" id="JAFKMG010000927">
    <property type="protein sequence ID" value="MBN8799691.1"/>
    <property type="molecule type" value="Genomic_DNA"/>
</dbReference>
<feature type="domain" description="Sulfatase-modifying factor enzyme-like" evidence="1">
    <location>
        <begin position="1"/>
        <end position="139"/>
    </location>
</feature>
<organism evidence="2 3">
    <name type="scientific">Stenotrophomonas nitritireducens</name>
    <dbReference type="NCBI Taxonomy" id="83617"/>
    <lineage>
        <taxon>Bacteria</taxon>
        <taxon>Pseudomonadati</taxon>
        <taxon>Pseudomonadota</taxon>
        <taxon>Gammaproteobacteria</taxon>
        <taxon>Lysobacterales</taxon>
        <taxon>Lysobacteraceae</taxon>
        <taxon>Stenotrophomonas</taxon>
    </lineage>
</organism>
<dbReference type="Gene3D" id="3.90.1580.10">
    <property type="entry name" value="paralog of FGE (formylglycine-generating enzyme)"/>
    <property type="match status" value="1"/>
</dbReference>
<accession>A0A9D8Q1H5</accession>
<comment type="caution">
    <text evidence="2">The sequence shown here is derived from an EMBL/GenBank/DDBJ whole genome shotgun (WGS) entry which is preliminary data.</text>
</comment>
<dbReference type="AlphaFoldDB" id="A0A9D8Q1H5"/>
<reference evidence="2" key="1">
    <citation type="submission" date="2021-02" db="EMBL/GenBank/DDBJ databases">
        <title>Thiocyanate and organic carbon inputs drive convergent selection for specific autotrophic Afipia and Thiobacillus strains within complex microbiomes.</title>
        <authorList>
            <person name="Huddy R.J."/>
            <person name="Sachdeva R."/>
            <person name="Kadzinga F."/>
            <person name="Kantor R.S."/>
            <person name="Harrison S.T.L."/>
            <person name="Banfield J.F."/>
        </authorList>
    </citation>
    <scope>NUCLEOTIDE SEQUENCE</scope>
    <source>
        <strain evidence="2">SCN18_10_11_15_R1_P_69_7</strain>
    </source>
</reference>
<dbReference type="InterPro" id="IPR042095">
    <property type="entry name" value="SUMF_sf"/>
</dbReference>
<protein>
    <submittedName>
        <fullName evidence="2">SUMF1/EgtB/PvdO family nonheme iron enzyme</fullName>
    </submittedName>
</protein>
<evidence type="ECO:0000259" key="1">
    <source>
        <dbReference type="Pfam" id="PF03781"/>
    </source>
</evidence>
<proteinExistence type="predicted"/>
<dbReference type="Pfam" id="PF03781">
    <property type="entry name" value="FGE-sulfatase"/>
    <property type="match status" value="1"/>
</dbReference>